<dbReference type="InterPro" id="IPR018490">
    <property type="entry name" value="cNMP-bd_dom_sf"/>
</dbReference>
<evidence type="ECO:0000256" key="4">
    <source>
        <dbReference type="ARBA" id="ARBA00023163"/>
    </source>
</evidence>
<keyword evidence="2" id="KW-0238">DNA-binding</keyword>
<evidence type="ECO:0000256" key="2">
    <source>
        <dbReference type="ARBA" id="ARBA00023125"/>
    </source>
</evidence>
<dbReference type="CDD" id="cd00038">
    <property type="entry name" value="CAP_ED"/>
    <property type="match status" value="1"/>
</dbReference>
<proteinExistence type="predicted"/>
<dbReference type="GO" id="GO:0003677">
    <property type="term" value="F:DNA binding"/>
    <property type="evidence" value="ECO:0007669"/>
    <property type="project" value="UniProtKB-KW"/>
</dbReference>
<dbReference type="InterPro" id="IPR014710">
    <property type="entry name" value="RmlC-like_jellyroll"/>
</dbReference>
<dbReference type="PANTHER" id="PTHR24567">
    <property type="entry name" value="CRP FAMILY TRANSCRIPTIONAL REGULATORY PROTEIN"/>
    <property type="match status" value="1"/>
</dbReference>
<accession>A0A2X0Q5C9</accession>
<evidence type="ECO:0000313" key="7">
    <source>
        <dbReference type="EMBL" id="SPP30885.1"/>
    </source>
</evidence>
<dbReference type="InterPro" id="IPR012318">
    <property type="entry name" value="HTH_CRP"/>
</dbReference>
<dbReference type="Pfam" id="PF13545">
    <property type="entry name" value="HTH_Crp_2"/>
    <property type="match status" value="1"/>
</dbReference>
<feature type="domain" description="HTH crp-type" evidence="6">
    <location>
        <begin position="149"/>
        <end position="216"/>
    </location>
</feature>
<feature type="domain" description="Cyclic nucleotide-binding" evidence="5">
    <location>
        <begin position="18"/>
        <end position="116"/>
    </location>
</feature>
<evidence type="ECO:0000256" key="3">
    <source>
        <dbReference type="ARBA" id="ARBA00023159"/>
    </source>
</evidence>
<dbReference type="InterPro" id="IPR050397">
    <property type="entry name" value="Env_Response_Regulators"/>
</dbReference>
<evidence type="ECO:0000256" key="1">
    <source>
        <dbReference type="ARBA" id="ARBA00023015"/>
    </source>
</evidence>
<dbReference type="InterPro" id="IPR000595">
    <property type="entry name" value="cNMP-bd_dom"/>
</dbReference>
<keyword evidence="1" id="KW-0805">Transcription regulation</keyword>
<dbReference type="InterPro" id="IPR036390">
    <property type="entry name" value="WH_DNA-bd_sf"/>
</dbReference>
<keyword evidence="3" id="KW-0010">Activator</keyword>
<dbReference type="PANTHER" id="PTHR24567:SF26">
    <property type="entry name" value="REGULATORY PROTEIN YEIL"/>
    <property type="match status" value="1"/>
</dbReference>
<dbReference type="GO" id="GO:0005829">
    <property type="term" value="C:cytosol"/>
    <property type="evidence" value="ECO:0007669"/>
    <property type="project" value="TreeGrafter"/>
</dbReference>
<dbReference type="AlphaFoldDB" id="A0A2X0Q5C9"/>
<protein>
    <submittedName>
        <fullName evidence="7">Putative transcriptional regulator, Crp-type HTH domain</fullName>
    </submittedName>
</protein>
<evidence type="ECO:0000259" key="5">
    <source>
        <dbReference type="PROSITE" id="PS50042"/>
    </source>
</evidence>
<dbReference type="Proteomes" id="UP000270190">
    <property type="component" value="Unassembled WGS sequence"/>
</dbReference>
<dbReference type="SUPFAM" id="SSF51206">
    <property type="entry name" value="cAMP-binding domain-like"/>
    <property type="match status" value="1"/>
</dbReference>
<dbReference type="RefSeq" id="WP_172588616.1">
    <property type="nucleotide sequence ID" value="NZ_CBCPHX010000005.1"/>
</dbReference>
<gene>
    <name evidence="7" type="ORF">BTBSAS_90099</name>
</gene>
<dbReference type="Gene3D" id="2.60.120.10">
    <property type="entry name" value="Jelly Rolls"/>
    <property type="match status" value="1"/>
</dbReference>
<reference evidence="8" key="1">
    <citation type="submission" date="2018-04" db="EMBL/GenBank/DDBJ databases">
        <authorList>
            <person name="Illikoud N."/>
        </authorList>
    </citation>
    <scope>NUCLEOTIDE SEQUENCE [LARGE SCALE GENOMIC DNA]</scope>
</reference>
<sequence length="227" mass="26105">MERVMNREQVDYYIQKYGLDQHINEELRSFMTIQTYQSGELICTQGEEIEHVLFQVEGRVKIFTTSSEGKNLIVAIKEPFEILGDVECIQDVSCMNTIEAISTVKMLAISKKVIHQNGFQDARFLQLLLNVVSEKFWLKSEALSINLLYPVEVRFASYLTSIVCDEQNCALNRSELKDTADLIGTSSRHLNRIIKAFIEDGMIERTETDIIIKNREKLIAIAKDIYN</sequence>
<name>A0A2X0Q5C9_BROTH</name>
<organism evidence="7 8">
    <name type="scientific">Brochothrix thermosphacta</name>
    <name type="common">Microbacterium thermosphactum</name>
    <dbReference type="NCBI Taxonomy" id="2756"/>
    <lineage>
        <taxon>Bacteria</taxon>
        <taxon>Bacillati</taxon>
        <taxon>Bacillota</taxon>
        <taxon>Bacilli</taxon>
        <taxon>Bacillales</taxon>
        <taxon>Listeriaceae</taxon>
        <taxon>Brochothrix</taxon>
    </lineage>
</organism>
<keyword evidence="4" id="KW-0804">Transcription</keyword>
<evidence type="ECO:0000259" key="6">
    <source>
        <dbReference type="PROSITE" id="PS51063"/>
    </source>
</evidence>
<dbReference type="PROSITE" id="PS51063">
    <property type="entry name" value="HTH_CRP_2"/>
    <property type="match status" value="1"/>
</dbReference>
<dbReference type="Pfam" id="PF00027">
    <property type="entry name" value="cNMP_binding"/>
    <property type="match status" value="1"/>
</dbReference>
<dbReference type="PROSITE" id="PS50042">
    <property type="entry name" value="CNMP_BINDING_3"/>
    <property type="match status" value="1"/>
</dbReference>
<dbReference type="EMBL" id="OUNC01000083">
    <property type="protein sequence ID" value="SPP30885.1"/>
    <property type="molecule type" value="Genomic_DNA"/>
</dbReference>
<dbReference type="GO" id="GO:0003700">
    <property type="term" value="F:DNA-binding transcription factor activity"/>
    <property type="evidence" value="ECO:0007669"/>
    <property type="project" value="TreeGrafter"/>
</dbReference>
<evidence type="ECO:0000313" key="8">
    <source>
        <dbReference type="Proteomes" id="UP000270190"/>
    </source>
</evidence>
<dbReference type="SUPFAM" id="SSF46785">
    <property type="entry name" value="Winged helix' DNA-binding domain"/>
    <property type="match status" value="1"/>
</dbReference>